<comment type="caution">
    <text evidence="2">The sequence shown here is derived from an EMBL/GenBank/DDBJ whole genome shotgun (WGS) entry which is preliminary data.</text>
</comment>
<dbReference type="AlphaFoldDB" id="A0A1G4Z3Z9"/>
<proteinExistence type="predicted"/>
<reference evidence="2 3" key="1">
    <citation type="submission" date="2016-10" db="EMBL/GenBank/DDBJ databases">
        <authorList>
            <person name="Varghese N."/>
            <person name="Submissions S."/>
        </authorList>
    </citation>
    <scope>NUCLEOTIDE SEQUENCE [LARGE SCALE GENOMIC DNA]</scope>
    <source>
        <strain evidence="2 3">CGMCC 1.12102</strain>
    </source>
</reference>
<dbReference type="GO" id="GO:0016788">
    <property type="term" value="F:hydrolase activity, acting on ester bonds"/>
    <property type="evidence" value="ECO:0007669"/>
    <property type="project" value="UniProtKB-ARBA"/>
</dbReference>
<evidence type="ECO:0000313" key="3">
    <source>
        <dbReference type="Proteomes" id="UP000183569"/>
    </source>
</evidence>
<dbReference type="CDD" id="cd00229">
    <property type="entry name" value="SGNH_hydrolase"/>
    <property type="match status" value="1"/>
</dbReference>
<dbReference type="Pfam" id="PF13472">
    <property type="entry name" value="Lipase_GDSL_2"/>
    <property type="match status" value="1"/>
</dbReference>
<dbReference type="EMBL" id="FMUI01000015">
    <property type="protein sequence ID" value="SCX60383.1"/>
    <property type="molecule type" value="Genomic_DNA"/>
</dbReference>
<dbReference type="InterPro" id="IPR036514">
    <property type="entry name" value="SGNH_hydro_sf"/>
</dbReference>
<dbReference type="InterPro" id="IPR013830">
    <property type="entry name" value="SGNH_hydro"/>
</dbReference>
<dbReference type="GeneID" id="23847124"/>
<protein>
    <submittedName>
        <fullName evidence="2">Lysophospholipase L1</fullName>
    </submittedName>
</protein>
<gene>
    <name evidence="2" type="ORF">SAMN02927897_03955</name>
</gene>
<organism evidence="2 3">
    <name type="scientific">Kosakonia sacchari</name>
    <dbReference type="NCBI Taxonomy" id="1158459"/>
    <lineage>
        <taxon>Bacteria</taxon>
        <taxon>Pseudomonadati</taxon>
        <taxon>Pseudomonadota</taxon>
        <taxon>Gammaproteobacteria</taxon>
        <taxon>Enterobacterales</taxon>
        <taxon>Enterobacteriaceae</taxon>
        <taxon>Kosakonia</taxon>
    </lineage>
</organism>
<evidence type="ECO:0000313" key="2">
    <source>
        <dbReference type="EMBL" id="SCX60383.1"/>
    </source>
</evidence>
<sequence length="219" mass="24206">MMEYIHSYLKGGSWFTLGDSITERGWYQPIVAENLGLATWTNYGIGGTCIAQKNEHDNSAICLRYKTMGEDPDLITIWGGGNDFGFNFGSEGGTEIGDRNDKTSSTFYGAMDLLLTGVIKKFPLARVGFVVTTPVSIARGHGQKNAKGYYLTDYCNASREKCEEYSIPYLDLQKNSGFNEFNMDIMTSNTTGVISDGLHPSKLGMERLATKITHFILSL</sequence>
<dbReference type="Proteomes" id="UP000183569">
    <property type="component" value="Unassembled WGS sequence"/>
</dbReference>
<dbReference type="SUPFAM" id="SSF52266">
    <property type="entry name" value="SGNH hydrolase"/>
    <property type="match status" value="1"/>
</dbReference>
<name>A0A1G4Z3Z9_9ENTR</name>
<dbReference type="Gene3D" id="3.40.50.1110">
    <property type="entry name" value="SGNH hydrolase"/>
    <property type="match status" value="1"/>
</dbReference>
<accession>A0A1G4Z3Z9</accession>
<feature type="domain" description="SGNH hydrolase-type esterase" evidence="1">
    <location>
        <begin position="17"/>
        <end position="206"/>
    </location>
</feature>
<evidence type="ECO:0000259" key="1">
    <source>
        <dbReference type="Pfam" id="PF13472"/>
    </source>
</evidence>
<dbReference type="RefSeq" id="WP_238593053.1">
    <property type="nucleotide sequence ID" value="NZ_FMUI01000015.1"/>
</dbReference>